<dbReference type="SUPFAM" id="SSF81648">
    <property type="entry name" value="a domain/subunit of cytochrome bc1 complex (Ubiquinol-cytochrome c reductase)"/>
    <property type="match status" value="1"/>
</dbReference>
<evidence type="ECO:0000256" key="3">
    <source>
        <dbReference type="ARBA" id="ARBA00022448"/>
    </source>
</evidence>
<evidence type="ECO:0000256" key="6">
    <source>
        <dbReference type="ARBA" id="ARBA00022640"/>
    </source>
</evidence>
<dbReference type="RefSeq" id="YP_010133792.1">
    <property type="nucleotide sequence ID" value="NC_056789.1"/>
</dbReference>
<keyword evidence="14" id="KW-0793">Thylakoid</keyword>
<evidence type="ECO:0000256" key="18">
    <source>
        <dbReference type="PIRSR" id="PIRSR038885-2"/>
    </source>
</evidence>
<evidence type="ECO:0000256" key="19">
    <source>
        <dbReference type="RuleBase" id="RU362117"/>
    </source>
</evidence>
<feature type="binding site" description="axial binding residue" evidence="18">
    <location>
        <position position="141"/>
    </location>
    <ligand>
        <name>heme b</name>
        <dbReference type="ChEBI" id="CHEBI:60344"/>
        <label>b566</label>
    </ligand>
    <ligandPart>
        <name>Fe</name>
        <dbReference type="ChEBI" id="CHEBI:18248"/>
    </ligandPart>
</feature>
<dbReference type="InterPro" id="IPR027387">
    <property type="entry name" value="Cytb/b6-like_sf"/>
</dbReference>
<comment type="similarity">
    <text evidence="19">Belongs to the cytochrome b family.</text>
</comment>
<dbReference type="PROSITE" id="PS51003">
    <property type="entry name" value="CYTB_CTER"/>
    <property type="match status" value="1"/>
</dbReference>
<dbReference type="Pfam" id="PF00032">
    <property type="entry name" value="Cytochrom_B_C"/>
    <property type="match status" value="1"/>
</dbReference>
<comment type="function">
    <text evidence="19">Component of the ubiquinol-cytochrome c reductase complex (complex III or cytochrome b-c1 complex) that is part of the mitochondrial respiratory chain. The b-c1 complex mediates electron transfer from ubiquinol to cytochrome c. Contributes to the generation of a proton gradient across the mitochondrial membrane that is then used for ATP synthesis.</text>
</comment>
<evidence type="ECO:0000256" key="14">
    <source>
        <dbReference type="ARBA" id="ARBA00023078"/>
    </source>
</evidence>
<evidence type="ECO:0000256" key="13">
    <source>
        <dbReference type="ARBA" id="ARBA00023004"/>
    </source>
</evidence>
<evidence type="ECO:0000259" key="20">
    <source>
        <dbReference type="PROSITE" id="PS51002"/>
    </source>
</evidence>
<comment type="subcellular location">
    <subcellularLocation>
        <location evidence="1">Mitochondrion inner membrane</location>
        <topology evidence="1">Multi-pass membrane protein</topology>
    </subcellularLocation>
</comment>
<dbReference type="PANTHER" id="PTHR19271">
    <property type="entry name" value="CYTOCHROME B"/>
    <property type="match status" value="1"/>
</dbReference>
<dbReference type="EMBL" id="MT383640">
    <property type="protein sequence ID" value="QWM93282.1"/>
    <property type="molecule type" value="Genomic_DNA"/>
</dbReference>
<feature type="transmembrane region" description="Helical" evidence="19">
    <location>
        <begin position="224"/>
        <end position="246"/>
    </location>
</feature>
<feature type="binding site" description="axial binding residue" evidence="18">
    <location>
        <position position="228"/>
    </location>
    <ligand>
        <name>heme b</name>
        <dbReference type="ChEBI" id="CHEBI:60344"/>
        <label>b562</label>
    </ligand>
    <ligandPart>
        <name>Fe</name>
        <dbReference type="ChEBI" id="CHEBI:18248"/>
    </ligandPart>
</feature>
<feature type="transmembrane region" description="Helical" evidence="19">
    <location>
        <begin position="366"/>
        <end position="384"/>
    </location>
</feature>
<evidence type="ECO:0000256" key="1">
    <source>
        <dbReference type="ARBA" id="ARBA00004448"/>
    </source>
</evidence>
<evidence type="ECO:0000256" key="12">
    <source>
        <dbReference type="ARBA" id="ARBA00022989"/>
    </source>
</evidence>
<keyword evidence="7 19" id="KW-0679">Respiratory chain</keyword>
<feature type="transmembrane region" description="Helical" evidence="19">
    <location>
        <begin position="275"/>
        <end position="292"/>
    </location>
</feature>
<evidence type="ECO:0000256" key="10">
    <source>
        <dbReference type="ARBA" id="ARBA00022792"/>
    </source>
</evidence>
<evidence type="ECO:0000256" key="17">
    <source>
        <dbReference type="PIRSR" id="PIRSR038885-1"/>
    </source>
</evidence>
<feature type="transmembrane region" description="Helical" evidence="19">
    <location>
        <begin position="337"/>
        <end position="354"/>
    </location>
</feature>
<dbReference type="Gene3D" id="1.20.810.10">
    <property type="entry name" value="Cytochrome Bc1 Complex, Chain C"/>
    <property type="match status" value="1"/>
</dbReference>
<dbReference type="InterPro" id="IPR005798">
    <property type="entry name" value="Cyt_b/b6_C"/>
</dbReference>
<proteinExistence type="inferred from homology"/>
<feature type="transmembrane region" description="Helical" evidence="19">
    <location>
        <begin position="186"/>
        <end position="212"/>
    </location>
</feature>
<organism evidence="22">
    <name type="scientific">Fistulifera saprophila</name>
    <dbReference type="NCBI Taxonomy" id="880757"/>
    <lineage>
        <taxon>Eukaryota</taxon>
        <taxon>Sar</taxon>
        <taxon>Stramenopiles</taxon>
        <taxon>Ochrophyta</taxon>
        <taxon>Bacillariophyta</taxon>
        <taxon>Bacillariophyceae</taxon>
        <taxon>Bacillariophycidae</taxon>
        <taxon>Naviculales</taxon>
        <taxon>Naviculaceae</taxon>
        <taxon>Fistulifera</taxon>
    </lineage>
</organism>
<dbReference type="GO" id="GO:0016491">
    <property type="term" value="F:oxidoreductase activity"/>
    <property type="evidence" value="ECO:0007669"/>
    <property type="project" value="UniProtKB-UniRule"/>
</dbReference>
<keyword evidence="6" id="KW-0934">Plastid</keyword>
<comment type="cofactor">
    <cofactor evidence="19">
        <name>heme b</name>
        <dbReference type="ChEBI" id="CHEBI:60344"/>
    </cofactor>
    <text evidence="19">Binds 2 heme groups non-covalently.</text>
</comment>
<evidence type="ECO:0000256" key="8">
    <source>
        <dbReference type="ARBA" id="ARBA00022692"/>
    </source>
</evidence>
<dbReference type="GO" id="GO:0008121">
    <property type="term" value="F:quinol-cytochrome-c reductase activity"/>
    <property type="evidence" value="ECO:0007669"/>
    <property type="project" value="InterPro"/>
</dbReference>
<keyword evidence="3 19" id="KW-0813">Transport</keyword>
<keyword evidence="9 18" id="KW-0479">Metal-binding</keyword>
<keyword evidence="12 19" id="KW-1133">Transmembrane helix</keyword>
<keyword evidence="15 19" id="KW-0496">Mitochondrion</keyword>
<feature type="transmembrane region" description="Helical" evidence="19">
    <location>
        <begin position="80"/>
        <end position="100"/>
    </location>
</feature>
<keyword evidence="5 18" id="KW-0349">Heme</keyword>
<keyword evidence="10" id="KW-0999">Mitochondrion inner membrane</keyword>
<dbReference type="InterPro" id="IPR005797">
    <property type="entry name" value="Cyt_b/b6_N"/>
</dbReference>
<feature type="domain" description="Cytochrome b/b6 N-terminal region profile" evidence="20">
    <location>
        <begin position="45"/>
        <end position="255"/>
    </location>
</feature>
<feature type="binding site" description="axial binding residue" evidence="18">
    <location>
        <position position="242"/>
    </location>
    <ligand>
        <name>heme b</name>
        <dbReference type="ChEBI" id="CHEBI:60344"/>
        <label>b566</label>
    </ligand>
    <ligandPart>
        <name>Fe</name>
        <dbReference type="ChEBI" id="CHEBI:18248"/>
    </ligandPart>
</feature>
<keyword evidence="16 19" id="KW-0472">Membrane</keyword>
<protein>
    <recommendedName>
        <fullName evidence="2 19">Cytochrome b</fullName>
    </recommendedName>
</protein>
<keyword evidence="8 19" id="KW-0812">Transmembrane</keyword>
<feature type="transmembrane region" description="Helical" evidence="19">
    <location>
        <begin position="121"/>
        <end position="142"/>
    </location>
</feature>
<evidence type="ECO:0000256" key="2">
    <source>
        <dbReference type="ARBA" id="ARBA00013531"/>
    </source>
</evidence>
<reference evidence="22" key="1">
    <citation type="journal article" date="2021" name="Ecol Indic">
        <title>Morphological and molecular identification reveals that waters from an isolated oasis in Tamanrasset (extreme South of Algerian Sahara) are colonized by opportunistic and pollution-tolerant diatom species.</title>
        <authorList>
            <person name="Gastineau R."/>
            <person name="Hamedi C."/>
            <person name="Baba Hamed M.B."/>
            <person name="Abi-Ayad S.-M.E.-A."/>
            <person name="Bak M."/>
            <person name="Lemieux C."/>
            <person name="Turmel M."/>
            <person name="Dobosz S."/>
            <person name="Wrobel R.J."/>
            <person name="Kierzek A."/>
            <person name="Lange-Bertalot H."/>
            <person name="Witkowski A."/>
        </authorList>
    </citation>
    <scope>NUCLEOTIDE SEQUENCE</scope>
    <source>
        <strain evidence="22">SZCZR1829</strain>
    </source>
</reference>
<feature type="binding site" evidence="17">
    <location>
        <position position="247"/>
    </location>
    <ligand>
        <name>a ubiquinone</name>
        <dbReference type="ChEBI" id="CHEBI:16389"/>
    </ligand>
</feature>
<accession>A0A8F1B7A5</accession>
<feature type="transmembrane region" description="Helical" evidence="19">
    <location>
        <begin position="157"/>
        <end position="179"/>
    </location>
</feature>
<keyword evidence="11 19" id="KW-0249">Electron transport</keyword>
<dbReference type="GeneID" id="67123432"/>
<sequence length="427" mass="48425">MNSSHNRITSSPLINLPSGIVRPSFSLSSFLLQLQISLKSLLPVNLPRLNKSYFFALIDSHIIHYPTPITLTYAWSFGSLAGICLVIQMVSGIFLSMHYAPNVDLAFSSVEYIMRDIKNGWLIRYVHANGASMFFIVVYSHICRGLYYGSYMEPREWLWVSGVILFFLMMGTAFTGYVLPWGQMSFWGATVITSMVTVIPVVGSAIVEWLWGGYTIKNPTLNRFFVIHFLLPFFIAGFTLIHLALLHKVGSNSPIGSDTGVDDVPFYPYYASKDLFALSCFLVFFATFVFYFPNVLNHPDNCIPADPFETPRHVVPEWYFLAYYAILRGIPHKTGGIIAMFGSIAVLFLIPFINSSEIRNTTYRPIFKFFFWLFLADFVILVIAGQKPVTDTYKLVSQVATVYYFMFFLVIIPVVGKIEAALVRHKS</sequence>
<dbReference type="CDD" id="cd00290">
    <property type="entry name" value="cytochrome_b_C"/>
    <property type="match status" value="1"/>
</dbReference>
<dbReference type="Pfam" id="PF00033">
    <property type="entry name" value="Cytochrome_B"/>
    <property type="match status" value="1"/>
</dbReference>
<dbReference type="InterPro" id="IPR036150">
    <property type="entry name" value="Cyt_b/b6_C_sf"/>
</dbReference>
<evidence type="ECO:0000256" key="4">
    <source>
        <dbReference type="ARBA" id="ARBA00022528"/>
    </source>
</evidence>
<feature type="binding site" description="axial binding residue" evidence="18">
    <location>
        <position position="127"/>
    </location>
    <ligand>
        <name>heme b</name>
        <dbReference type="ChEBI" id="CHEBI:60344"/>
        <label>b562</label>
    </ligand>
    <ligandPart>
        <name>Fe</name>
        <dbReference type="ChEBI" id="CHEBI:18248"/>
    </ligandPart>
</feature>
<keyword evidence="4" id="KW-0150">Chloroplast</keyword>
<dbReference type="SUPFAM" id="SSF81342">
    <property type="entry name" value="Transmembrane di-heme cytochromes"/>
    <property type="match status" value="1"/>
</dbReference>
<feature type="transmembrane region" description="Helical" evidence="19">
    <location>
        <begin position="404"/>
        <end position="423"/>
    </location>
</feature>
<evidence type="ECO:0000256" key="7">
    <source>
        <dbReference type="ARBA" id="ARBA00022660"/>
    </source>
</evidence>
<dbReference type="GO" id="GO:0046872">
    <property type="term" value="F:metal ion binding"/>
    <property type="evidence" value="ECO:0007669"/>
    <property type="project" value="UniProtKB-UniRule"/>
</dbReference>
<dbReference type="GO" id="GO:0006122">
    <property type="term" value="P:mitochondrial electron transport, ubiquinol to cytochrome c"/>
    <property type="evidence" value="ECO:0007669"/>
    <property type="project" value="TreeGrafter"/>
</dbReference>
<dbReference type="PIRSF" id="PIRSF038885">
    <property type="entry name" value="COB"/>
    <property type="match status" value="1"/>
</dbReference>
<comment type="cofactor">
    <cofactor evidence="18">
        <name>heme</name>
        <dbReference type="ChEBI" id="CHEBI:30413"/>
    </cofactor>
    <text evidence="18">Binds 2 heme groups non-covalently.</text>
</comment>
<evidence type="ECO:0000256" key="15">
    <source>
        <dbReference type="ARBA" id="ARBA00023128"/>
    </source>
</evidence>
<evidence type="ECO:0000256" key="5">
    <source>
        <dbReference type="ARBA" id="ARBA00022617"/>
    </source>
</evidence>
<evidence type="ECO:0000256" key="11">
    <source>
        <dbReference type="ARBA" id="ARBA00022982"/>
    </source>
</evidence>
<dbReference type="InterPro" id="IPR030689">
    <property type="entry name" value="Cytochrome_b"/>
</dbReference>
<dbReference type="InterPro" id="IPR048259">
    <property type="entry name" value="Cytochrome_b_N_euk/bac"/>
</dbReference>
<dbReference type="GO" id="GO:0005743">
    <property type="term" value="C:mitochondrial inner membrane"/>
    <property type="evidence" value="ECO:0007669"/>
    <property type="project" value="UniProtKB-SubCell"/>
</dbReference>
<dbReference type="GO" id="GO:0045275">
    <property type="term" value="C:respiratory chain complex III"/>
    <property type="evidence" value="ECO:0007669"/>
    <property type="project" value="InterPro"/>
</dbReference>
<evidence type="ECO:0000259" key="21">
    <source>
        <dbReference type="PROSITE" id="PS51003"/>
    </source>
</evidence>
<dbReference type="InterPro" id="IPR048260">
    <property type="entry name" value="Cytochrome_b_C_euk/bac"/>
</dbReference>
<feature type="domain" description="Cytochrome b/b6 C-terminal region profile" evidence="21">
    <location>
        <begin position="256"/>
        <end position="426"/>
    </location>
</feature>
<dbReference type="CDD" id="cd00284">
    <property type="entry name" value="Cytochrome_b_N"/>
    <property type="match status" value="1"/>
</dbReference>
<geneLocation type="mitochondrion" evidence="22"/>
<evidence type="ECO:0000313" key="22">
    <source>
        <dbReference type="EMBL" id="QWM93282.1"/>
    </source>
</evidence>
<name>A0A8F1B7A5_9STRA</name>
<dbReference type="AlphaFoldDB" id="A0A8F1B7A5"/>
<dbReference type="PROSITE" id="PS51002">
    <property type="entry name" value="CYTB_NTER"/>
    <property type="match status" value="1"/>
</dbReference>
<gene>
    <name evidence="22" type="primary">cob</name>
</gene>
<keyword evidence="13 18" id="KW-0408">Iron</keyword>
<dbReference type="PANTHER" id="PTHR19271:SF16">
    <property type="entry name" value="CYTOCHROME B"/>
    <property type="match status" value="1"/>
</dbReference>
<dbReference type="InterPro" id="IPR016174">
    <property type="entry name" value="Di-haem_cyt_TM"/>
</dbReference>
<evidence type="ECO:0000256" key="9">
    <source>
        <dbReference type="ARBA" id="ARBA00022723"/>
    </source>
</evidence>
<evidence type="ECO:0000256" key="16">
    <source>
        <dbReference type="ARBA" id="ARBA00023136"/>
    </source>
</evidence>